<evidence type="ECO:0000256" key="4">
    <source>
        <dbReference type="ARBA" id="ARBA00022691"/>
    </source>
</evidence>
<dbReference type="Gene3D" id="3.40.50.150">
    <property type="entry name" value="Vaccinia Virus protein VP39"/>
    <property type="match status" value="1"/>
</dbReference>
<evidence type="ECO:0000256" key="2">
    <source>
        <dbReference type="ARBA" id="ARBA00022603"/>
    </source>
</evidence>
<proteinExistence type="inferred from homology"/>
<accession>A0A915PTP5</accession>
<protein>
    <submittedName>
        <fullName evidence="6">Uncharacterized protein</fullName>
    </submittedName>
</protein>
<dbReference type="PANTHER" id="PTHR13610">
    <property type="entry name" value="METHYLTRANSFERASE DOMAIN-CONTAINING PROTEIN"/>
    <property type="match status" value="1"/>
</dbReference>
<evidence type="ECO:0000313" key="5">
    <source>
        <dbReference type="Proteomes" id="UP000887581"/>
    </source>
</evidence>
<keyword evidence="2" id="KW-0489">Methyltransferase</keyword>
<name>A0A915PTP5_9BILA</name>
<comment type="similarity">
    <text evidence="1">Belongs to the ANT/ATPSC lysine N-methyltransferase family.</text>
</comment>
<dbReference type="GO" id="GO:1905706">
    <property type="term" value="P:regulation of mitochondrial ATP synthesis coupled proton transport"/>
    <property type="evidence" value="ECO:0007669"/>
    <property type="project" value="TreeGrafter"/>
</dbReference>
<dbReference type="WBParaSite" id="sdigi.contig406.g8099.t1">
    <property type="protein sequence ID" value="sdigi.contig406.g8099.t1"/>
    <property type="gene ID" value="sdigi.contig406.g8099"/>
</dbReference>
<keyword evidence="5" id="KW-1185">Reference proteome</keyword>
<dbReference type="GO" id="GO:0005739">
    <property type="term" value="C:mitochondrion"/>
    <property type="evidence" value="ECO:0007669"/>
    <property type="project" value="TreeGrafter"/>
</dbReference>
<dbReference type="Proteomes" id="UP000887581">
    <property type="component" value="Unplaced"/>
</dbReference>
<keyword evidence="3" id="KW-0808">Transferase</keyword>
<organism evidence="5 6">
    <name type="scientific">Setaria digitata</name>
    <dbReference type="NCBI Taxonomy" id="48799"/>
    <lineage>
        <taxon>Eukaryota</taxon>
        <taxon>Metazoa</taxon>
        <taxon>Ecdysozoa</taxon>
        <taxon>Nematoda</taxon>
        <taxon>Chromadorea</taxon>
        <taxon>Rhabditida</taxon>
        <taxon>Spirurina</taxon>
        <taxon>Spiruromorpha</taxon>
        <taxon>Filarioidea</taxon>
        <taxon>Setariidae</taxon>
        <taxon>Setaria</taxon>
    </lineage>
</organism>
<dbReference type="PANTHER" id="PTHR13610:SF9">
    <property type="entry name" value="FI06469P"/>
    <property type="match status" value="1"/>
</dbReference>
<dbReference type="InterPro" id="IPR026170">
    <property type="entry name" value="FAM173A/B"/>
</dbReference>
<dbReference type="GO" id="GO:0016279">
    <property type="term" value="F:protein-lysine N-methyltransferase activity"/>
    <property type="evidence" value="ECO:0007669"/>
    <property type="project" value="InterPro"/>
</dbReference>
<dbReference type="InterPro" id="IPR029063">
    <property type="entry name" value="SAM-dependent_MTases_sf"/>
</dbReference>
<evidence type="ECO:0000256" key="1">
    <source>
        <dbReference type="ARBA" id="ARBA00010633"/>
    </source>
</evidence>
<reference evidence="6" key="1">
    <citation type="submission" date="2022-11" db="UniProtKB">
        <authorList>
            <consortium name="WormBaseParasite"/>
        </authorList>
    </citation>
    <scope>IDENTIFICATION</scope>
</reference>
<dbReference type="GO" id="GO:0032259">
    <property type="term" value="P:methylation"/>
    <property type="evidence" value="ECO:0007669"/>
    <property type="project" value="UniProtKB-KW"/>
</dbReference>
<keyword evidence="4" id="KW-0949">S-adenosyl-L-methionine</keyword>
<evidence type="ECO:0000256" key="3">
    <source>
        <dbReference type="ARBA" id="ARBA00022679"/>
    </source>
</evidence>
<evidence type="ECO:0000313" key="6">
    <source>
        <dbReference type="WBParaSite" id="sdigi.contig406.g8099.t1"/>
    </source>
</evidence>
<sequence>MYSLLRALQVLQCARAGYLSVGLELNVPLLLYSRWRARRECLSHLTKFYRKDIFKADLKQYKTAIIFGTENLMGDLSMKIMEMKIGSFLITCRFPLPQSEENTLWQLLCTIDNGFDGVWLYEKIRYITEYDIEDVTLRIGCDYSTNRAIISINTTVLTPLRNNPTVINDFGGS</sequence>
<dbReference type="AlphaFoldDB" id="A0A915PTP5"/>